<evidence type="ECO:0000256" key="8">
    <source>
        <dbReference type="SAM" id="MobiDB-lite"/>
    </source>
</evidence>
<dbReference type="GO" id="GO:0098015">
    <property type="term" value="C:virus tail"/>
    <property type="evidence" value="ECO:0007669"/>
    <property type="project" value="UniProtKB-KW"/>
</dbReference>
<protein>
    <submittedName>
        <fullName evidence="10">Tail fiber protein</fullName>
    </submittedName>
</protein>
<feature type="compositionally biased region" description="Basic and acidic residues" evidence="8">
    <location>
        <begin position="209"/>
        <end position="218"/>
    </location>
</feature>
<name>A0AA96PY56_9CAUD</name>
<proteinExistence type="predicted"/>
<keyword evidence="5" id="KW-0946">Virion</keyword>
<feature type="compositionally biased region" description="Basic and acidic residues" evidence="8">
    <location>
        <begin position="278"/>
        <end position="302"/>
    </location>
</feature>
<feature type="domain" description="Bacteriophage T7 tail fibre protein-like N-terminal" evidence="9">
    <location>
        <begin position="1"/>
        <end position="131"/>
    </location>
</feature>
<comment type="subcellular location">
    <subcellularLocation>
        <location evidence="1">Virion</location>
    </subcellularLocation>
</comment>
<feature type="compositionally biased region" description="Low complexity" evidence="8">
    <location>
        <begin position="258"/>
        <end position="277"/>
    </location>
</feature>
<evidence type="ECO:0000256" key="6">
    <source>
        <dbReference type="ARBA" id="ARBA00023165"/>
    </source>
</evidence>
<evidence type="ECO:0000313" key="10">
    <source>
        <dbReference type="EMBL" id="WNV46661.1"/>
    </source>
</evidence>
<evidence type="ECO:0000313" key="11">
    <source>
        <dbReference type="Proteomes" id="UP001302100"/>
    </source>
</evidence>
<gene>
    <name evidence="10" type="ORF">sekstaphage1_p38</name>
</gene>
<sequence length="667" mass="73506">MATTIKTVMTYPLDGSTTDFNIPFEYLARKFVRVTLIGVDRKELILNQDYRFATKTTISTTRALGPADGYTLIEIRRFTSATDRLVDFTDGSILRAYDLNISLVQALHVAEEARDLTADTIGVNNDGNLDARGRKIVNLAFATSDYDAVPLKQVKERETSVWSAVAKADEHANRSNTEANRSRDEANRAQREADRSTQQAGVSTQQAVESKKQADRSNSEANRAKGYADSMPASVEAAKGHADRSNKEADRARDEANRAAGEVTKAAAEVAKAAAHVETAKGHADRANTEANRSKSEADRAKTEADKLGNMNALAGAVESVSGNDVRFKGKVSGRSLTLHNDAKGAGTQPVDQVWNQWRGQDSKETVWEQWIQAGTKRMDYYAFTNTDPATWPEGRSNSKGHHSFYGDVLFAGGNVEMHGNLKVNAVESRNNVFISDKAASFKSNTHGGGWNQWTSSLNPDLQHDIAGQGDVAYLLERATIWGKEHLYAKCLYNNGTGANFFIRQYLRGTYFDLRSDGVLACSSGWNIPADGNLYIKKYGMYIDAWVNNRLSEHAYNKGEVNNLVNGRLTTGQGDGRYVRKNAGWAEVWSGHAGGGVSVGLSQDVRWRTIWIQTNGRWNAVPIGDDARYFISSDGGWLKFTISNNGRTFRNDADRSSVPTRILIQNQ</sequence>
<keyword evidence="7" id="KW-1160">Virus entry into host cell</keyword>
<organism evidence="10 11">
    <name type="scientific">Escherichia phage Sekstaphage-1</name>
    <dbReference type="NCBI Taxonomy" id="3076820"/>
    <lineage>
        <taxon>Viruses</taxon>
        <taxon>Duplodnaviria</taxon>
        <taxon>Heunggongvirae</taxon>
        <taxon>Uroviricota</taxon>
        <taxon>Caudoviricetes</taxon>
        <taxon>Autographivirales</taxon>
        <taxon>Autotranscriptaviridae</taxon>
        <taxon>Studiervirinae</taxon>
        <taxon>Teetrevirus</taxon>
        <taxon>Teetrevirus sekstaphage1</taxon>
    </lineage>
</organism>
<evidence type="ECO:0000256" key="7">
    <source>
        <dbReference type="ARBA" id="ARBA00023296"/>
    </source>
</evidence>
<dbReference type="EMBL" id="OR545379">
    <property type="protein sequence ID" value="WNV46661.1"/>
    <property type="molecule type" value="Genomic_DNA"/>
</dbReference>
<evidence type="ECO:0000256" key="4">
    <source>
        <dbReference type="ARBA" id="ARBA00022804"/>
    </source>
</evidence>
<dbReference type="GO" id="GO:0046718">
    <property type="term" value="P:symbiont entry into host cell"/>
    <property type="evidence" value="ECO:0007669"/>
    <property type="project" value="UniProtKB-KW"/>
</dbReference>
<feature type="compositionally biased region" description="Basic and acidic residues" evidence="8">
    <location>
        <begin position="238"/>
        <end position="257"/>
    </location>
</feature>
<keyword evidence="2" id="KW-0945">Host-virus interaction</keyword>
<keyword evidence="6" id="KW-1233">Viral attachment to host adhesion receptor</keyword>
<accession>A0AA96PY56</accession>
<feature type="compositionally biased region" description="Basic and acidic residues" evidence="8">
    <location>
        <begin position="180"/>
        <end position="195"/>
    </location>
</feature>
<dbReference type="InterPro" id="IPR005604">
    <property type="entry name" value="Phage_T7_tail_fibre-like_N"/>
</dbReference>
<dbReference type="Pfam" id="PF03906">
    <property type="entry name" value="Phage_T7_tail"/>
    <property type="match status" value="1"/>
</dbReference>
<keyword evidence="4" id="KW-1161">Viral attachment to host cell</keyword>
<evidence type="ECO:0000256" key="3">
    <source>
        <dbReference type="ARBA" id="ARBA00022732"/>
    </source>
</evidence>
<evidence type="ECO:0000256" key="2">
    <source>
        <dbReference type="ARBA" id="ARBA00022581"/>
    </source>
</evidence>
<dbReference type="Gene3D" id="2.60.320.30">
    <property type="match status" value="1"/>
</dbReference>
<feature type="region of interest" description="Disordered" evidence="8">
    <location>
        <begin position="165"/>
        <end position="302"/>
    </location>
</feature>
<reference evidence="10 11" key="1">
    <citation type="submission" date="2023-09" db="EMBL/GenBank/DDBJ databases">
        <title>Sekstaphage-1, isolated from a poly-specific therapeutic phage cocktail, is a close relative of T3 with an expanded host range.</title>
        <authorList>
            <person name="Kotovskaya O."/>
            <person name="Yarema P."/>
            <person name="Skutel M."/>
            <person name="Belova V."/>
            <person name="Korostin D."/>
            <person name="Severinov K."/>
            <person name="Isaev A."/>
        </authorList>
    </citation>
    <scope>NUCLEOTIDE SEQUENCE [LARGE SCALE GENOMIC DNA]</scope>
</reference>
<evidence type="ECO:0000256" key="5">
    <source>
        <dbReference type="ARBA" id="ARBA00022844"/>
    </source>
</evidence>
<keyword evidence="11" id="KW-1185">Reference proteome</keyword>
<keyword evidence="3" id="KW-1227">Viral tail protein</keyword>
<feature type="compositionally biased region" description="Polar residues" evidence="8">
    <location>
        <begin position="196"/>
        <end position="208"/>
    </location>
</feature>
<dbReference type="Proteomes" id="UP001302100">
    <property type="component" value="Segment"/>
</dbReference>
<dbReference type="GO" id="GO:0098671">
    <property type="term" value="P:adhesion receptor-mediated virion attachment to host cell"/>
    <property type="evidence" value="ECO:0007669"/>
    <property type="project" value="UniProtKB-KW"/>
</dbReference>
<evidence type="ECO:0000259" key="9">
    <source>
        <dbReference type="Pfam" id="PF03906"/>
    </source>
</evidence>
<evidence type="ECO:0000256" key="1">
    <source>
        <dbReference type="ARBA" id="ARBA00004328"/>
    </source>
</evidence>